<keyword evidence="1" id="KW-0812">Transmembrane</keyword>
<evidence type="ECO:0000256" key="1">
    <source>
        <dbReference type="SAM" id="Phobius"/>
    </source>
</evidence>
<feature type="transmembrane region" description="Helical" evidence="1">
    <location>
        <begin position="6"/>
        <end position="26"/>
    </location>
</feature>
<dbReference type="InterPro" id="IPR018614">
    <property type="entry name" value="KRTCAP2"/>
</dbReference>
<keyword evidence="1" id="KW-1133">Transmembrane helix</keyword>
<name>A0A7R8VLY7_TIMDO</name>
<dbReference type="AlphaFoldDB" id="A0A7R8VLY7"/>
<reference evidence="2" key="1">
    <citation type="submission" date="2020-11" db="EMBL/GenBank/DDBJ databases">
        <authorList>
            <person name="Tran Van P."/>
        </authorList>
    </citation>
    <scope>NUCLEOTIDE SEQUENCE</scope>
</reference>
<organism evidence="2">
    <name type="scientific">Timema douglasi</name>
    <name type="common">Walking stick</name>
    <dbReference type="NCBI Taxonomy" id="61478"/>
    <lineage>
        <taxon>Eukaryota</taxon>
        <taxon>Metazoa</taxon>
        <taxon>Ecdysozoa</taxon>
        <taxon>Arthropoda</taxon>
        <taxon>Hexapoda</taxon>
        <taxon>Insecta</taxon>
        <taxon>Pterygota</taxon>
        <taxon>Neoptera</taxon>
        <taxon>Polyneoptera</taxon>
        <taxon>Phasmatodea</taxon>
        <taxon>Timematodea</taxon>
        <taxon>Timematoidea</taxon>
        <taxon>Timematidae</taxon>
        <taxon>Timema</taxon>
    </lineage>
</organism>
<dbReference type="EMBL" id="OA567120">
    <property type="protein sequence ID" value="CAD7199919.1"/>
    <property type="molecule type" value="Genomic_DNA"/>
</dbReference>
<gene>
    <name evidence="2" type="ORF">TDIB3V08_LOCUS6156</name>
</gene>
<proteinExistence type="predicted"/>
<protein>
    <submittedName>
        <fullName evidence="2">Uncharacterized protein</fullName>
    </submittedName>
</protein>
<sequence>MAVSSGTSFALASVLTVLIFSGMQMYKQWLSSTQIHTIFESPRNPTGGCPSRWKRVGSVQGPELALGCGVARRERNRVVDTGN</sequence>
<dbReference type="Pfam" id="PF09775">
    <property type="entry name" value="Keratin_assoc"/>
    <property type="match status" value="1"/>
</dbReference>
<evidence type="ECO:0000313" key="2">
    <source>
        <dbReference type="EMBL" id="CAD7199919.1"/>
    </source>
</evidence>
<accession>A0A7R8VLY7</accession>
<keyword evidence="1" id="KW-0472">Membrane</keyword>